<protein>
    <submittedName>
        <fullName evidence="1">Uncharacterized protein</fullName>
    </submittedName>
</protein>
<keyword evidence="2" id="KW-1185">Reference proteome</keyword>
<sequence length="89" mass="9741">MFSDDLATGRCPLGQPDAANGAWCMWYEIYAYVRVDISVFSSGASVVAILPVVTTSAMDGVFACAIWDNLSEATAITLLVWMRFWDVLP</sequence>
<dbReference type="EMBL" id="BSYO01000020">
    <property type="protein sequence ID" value="GMH19276.1"/>
    <property type="molecule type" value="Genomic_DNA"/>
</dbReference>
<name>A0AAD3XX17_NEPGR</name>
<dbReference type="Proteomes" id="UP001279734">
    <property type="component" value="Unassembled WGS sequence"/>
</dbReference>
<evidence type="ECO:0000313" key="2">
    <source>
        <dbReference type="Proteomes" id="UP001279734"/>
    </source>
</evidence>
<organism evidence="1 2">
    <name type="scientific">Nepenthes gracilis</name>
    <name type="common">Slender pitcher plant</name>
    <dbReference type="NCBI Taxonomy" id="150966"/>
    <lineage>
        <taxon>Eukaryota</taxon>
        <taxon>Viridiplantae</taxon>
        <taxon>Streptophyta</taxon>
        <taxon>Embryophyta</taxon>
        <taxon>Tracheophyta</taxon>
        <taxon>Spermatophyta</taxon>
        <taxon>Magnoliopsida</taxon>
        <taxon>eudicotyledons</taxon>
        <taxon>Gunneridae</taxon>
        <taxon>Pentapetalae</taxon>
        <taxon>Caryophyllales</taxon>
        <taxon>Nepenthaceae</taxon>
        <taxon>Nepenthes</taxon>
    </lineage>
</organism>
<evidence type="ECO:0000313" key="1">
    <source>
        <dbReference type="EMBL" id="GMH19276.1"/>
    </source>
</evidence>
<accession>A0AAD3XX17</accession>
<gene>
    <name evidence="1" type="ORF">Nepgr_021117</name>
</gene>
<proteinExistence type="predicted"/>
<reference evidence="1" key="1">
    <citation type="submission" date="2023-05" db="EMBL/GenBank/DDBJ databases">
        <title>Nepenthes gracilis genome sequencing.</title>
        <authorList>
            <person name="Fukushima K."/>
        </authorList>
    </citation>
    <scope>NUCLEOTIDE SEQUENCE</scope>
    <source>
        <strain evidence="1">SING2019-196</strain>
    </source>
</reference>
<comment type="caution">
    <text evidence="1">The sequence shown here is derived from an EMBL/GenBank/DDBJ whole genome shotgun (WGS) entry which is preliminary data.</text>
</comment>
<dbReference type="AlphaFoldDB" id="A0AAD3XX17"/>